<evidence type="ECO:0000313" key="1">
    <source>
        <dbReference type="EMBL" id="KAI5649321.1"/>
    </source>
</evidence>
<gene>
    <name evidence="1" type="ORF">M9H77_35326</name>
</gene>
<name>A0ACB9ZPY1_CATRO</name>
<dbReference type="EMBL" id="CM044708">
    <property type="protein sequence ID" value="KAI5649321.1"/>
    <property type="molecule type" value="Genomic_DNA"/>
</dbReference>
<comment type="caution">
    <text evidence="1">The sequence shown here is derived from an EMBL/GenBank/DDBJ whole genome shotgun (WGS) entry which is preliminary data.</text>
</comment>
<proteinExistence type="predicted"/>
<reference evidence="2" key="1">
    <citation type="journal article" date="2023" name="Nat. Plants">
        <title>Single-cell RNA sequencing provides a high-resolution roadmap for understanding the multicellular compartmentation of specialized metabolism.</title>
        <authorList>
            <person name="Sun S."/>
            <person name="Shen X."/>
            <person name="Li Y."/>
            <person name="Li Y."/>
            <person name="Wang S."/>
            <person name="Li R."/>
            <person name="Zhang H."/>
            <person name="Shen G."/>
            <person name="Guo B."/>
            <person name="Wei J."/>
            <person name="Xu J."/>
            <person name="St-Pierre B."/>
            <person name="Chen S."/>
            <person name="Sun C."/>
        </authorList>
    </citation>
    <scope>NUCLEOTIDE SEQUENCE [LARGE SCALE GENOMIC DNA]</scope>
</reference>
<organism evidence="1 2">
    <name type="scientific">Catharanthus roseus</name>
    <name type="common">Madagascar periwinkle</name>
    <name type="synonym">Vinca rosea</name>
    <dbReference type="NCBI Taxonomy" id="4058"/>
    <lineage>
        <taxon>Eukaryota</taxon>
        <taxon>Viridiplantae</taxon>
        <taxon>Streptophyta</taxon>
        <taxon>Embryophyta</taxon>
        <taxon>Tracheophyta</taxon>
        <taxon>Spermatophyta</taxon>
        <taxon>Magnoliopsida</taxon>
        <taxon>eudicotyledons</taxon>
        <taxon>Gunneridae</taxon>
        <taxon>Pentapetalae</taxon>
        <taxon>asterids</taxon>
        <taxon>lamiids</taxon>
        <taxon>Gentianales</taxon>
        <taxon>Apocynaceae</taxon>
        <taxon>Rauvolfioideae</taxon>
        <taxon>Vinceae</taxon>
        <taxon>Catharanthinae</taxon>
        <taxon>Catharanthus</taxon>
    </lineage>
</organism>
<dbReference type="Proteomes" id="UP001060085">
    <property type="component" value="Linkage Group LG08"/>
</dbReference>
<sequence>MHFGVDTTNCAENEHSVLKLWLSTCYGDLDTVFLNIDSLIQSQITDIKSSLENSRTKEKLNAKSNSILRNISSGSGSRPGSDSGSGSHGRGRPPRAPRGKGTGCRCGQSSLSSVIDPSPCSTFCYTNAFPTFIYPFIEN</sequence>
<protein>
    <submittedName>
        <fullName evidence="1">Uncharacterized protein</fullName>
    </submittedName>
</protein>
<keyword evidence="2" id="KW-1185">Reference proteome</keyword>
<accession>A0ACB9ZPY1</accession>
<evidence type="ECO:0000313" key="2">
    <source>
        <dbReference type="Proteomes" id="UP001060085"/>
    </source>
</evidence>